<dbReference type="GeneID" id="75916252"/>
<comment type="caution">
    <text evidence="2">The sequence shown here is derived from an EMBL/GenBank/DDBJ whole genome shotgun (WGS) entry which is preliminary data.</text>
</comment>
<reference evidence="2" key="1">
    <citation type="submission" date="2021-06" db="EMBL/GenBank/DDBJ databases">
        <authorList>
            <consortium name="DOE Joint Genome Institute"/>
            <person name="Mondo S.J."/>
            <person name="Amses K.R."/>
            <person name="Simmons D.R."/>
            <person name="Longcore J.E."/>
            <person name="Seto K."/>
            <person name="Alves G.H."/>
            <person name="Bonds A.E."/>
            <person name="Quandt C.A."/>
            <person name="Davis W.J."/>
            <person name="Chang Y."/>
            <person name="Letcher P.M."/>
            <person name="Powell M.J."/>
            <person name="Kuo A."/>
            <person name="Labutti K."/>
            <person name="Pangilinan J."/>
            <person name="Andreopoulos W."/>
            <person name="Tritt A."/>
            <person name="Riley R."/>
            <person name="Hundley H."/>
            <person name="Johnson J."/>
            <person name="Lipzen A."/>
            <person name="Barry K."/>
            <person name="Berbee M.L."/>
            <person name="Buchler N.E."/>
            <person name="Grigoriev I.V."/>
            <person name="Spatafora J.W."/>
            <person name="Stajich J.E."/>
            <person name="James T.Y."/>
        </authorList>
    </citation>
    <scope>NUCLEOTIDE SEQUENCE</scope>
    <source>
        <strain evidence="2">AG</strain>
    </source>
</reference>
<dbReference type="AlphaFoldDB" id="A0AAD5HAQ3"/>
<keyword evidence="1" id="KW-1133">Transmembrane helix</keyword>
<sequence length="54" mass="6610">MSNLPQLAHCLRNYPPSISQVTILEDFRFFFVHFFFFLAVCLSYIRFFFYHPIQ</sequence>
<name>A0AAD5HAQ3_UMBRA</name>
<evidence type="ECO:0000313" key="3">
    <source>
        <dbReference type="Proteomes" id="UP001206595"/>
    </source>
</evidence>
<evidence type="ECO:0000313" key="2">
    <source>
        <dbReference type="EMBL" id="KAI8577320.1"/>
    </source>
</evidence>
<keyword evidence="3" id="KW-1185">Reference proteome</keyword>
<keyword evidence="1" id="KW-0812">Transmembrane</keyword>
<dbReference type="Proteomes" id="UP001206595">
    <property type="component" value="Unassembled WGS sequence"/>
</dbReference>
<protein>
    <submittedName>
        <fullName evidence="2">Uncharacterized protein</fullName>
    </submittedName>
</protein>
<dbReference type="RefSeq" id="XP_051442324.1">
    <property type="nucleotide sequence ID" value="XM_051590909.1"/>
</dbReference>
<feature type="transmembrane region" description="Helical" evidence="1">
    <location>
        <begin position="29"/>
        <end position="49"/>
    </location>
</feature>
<accession>A0AAD5HAQ3</accession>
<gene>
    <name evidence="2" type="ORF">K450DRAFT_252594</name>
</gene>
<organism evidence="2 3">
    <name type="scientific">Umbelopsis ramanniana AG</name>
    <dbReference type="NCBI Taxonomy" id="1314678"/>
    <lineage>
        <taxon>Eukaryota</taxon>
        <taxon>Fungi</taxon>
        <taxon>Fungi incertae sedis</taxon>
        <taxon>Mucoromycota</taxon>
        <taxon>Mucoromycotina</taxon>
        <taxon>Umbelopsidomycetes</taxon>
        <taxon>Umbelopsidales</taxon>
        <taxon>Umbelopsidaceae</taxon>
        <taxon>Umbelopsis</taxon>
    </lineage>
</organism>
<keyword evidence="1" id="KW-0472">Membrane</keyword>
<proteinExistence type="predicted"/>
<dbReference type="EMBL" id="MU620942">
    <property type="protein sequence ID" value="KAI8577320.1"/>
    <property type="molecule type" value="Genomic_DNA"/>
</dbReference>
<evidence type="ECO:0000256" key="1">
    <source>
        <dbReference type="SAM" id="Phobius"/>
    </source>
</evidence>
<reference evidence="2" key="2">
    <citation type="journal article" date="2022" name="Proc. Natl. Acad. Sci. U.S.A.">
        <title>Diploid-dominant life cycles characterize the early evolution of Fungi.</title>
        <authorList>
            <person name="Amses K.R."/>
            <person name="Simmons D.R."/>
            <person name="Longcore J.E."/>
            <person name="Mondo S.J."/>
            <person name="Seto K."/>
            <person name="Jeronimo G.H."/>
            <person name="Bonds A.E."/>
            <person name="Quandt C.A."/>
            <person name="Davis W.J."/>
            <person name="Chang Y."/>
            <person name="Federici B.A."/>
            <person name="Kuo A."/>
            <person name="LaButti K."/>
            <person name="Pangilinan J."/>
            <person name="Andreopoulos W."/>
            <person name="Tritt A."/>
            <person name="Riley R."/>
            <person name="Hundley H."/>
            <person name="Johnson J."/>
            <person name="Lipzen A."/>
            <person name="Barry K."/>
            <person name="Lang B.F."/>
            <person name="Cuomo C.A."/>
            <person name="Buchler N.E."/>
            <person name="Grigoriev I.V."/>
            <person name="Spatafora J.W."/>
            <person name="Stajich J.E."/>
            <person name="James T.Y."/>
        </authorList>
    </citation>
    <scope>NUCLEOTIDE SEQUENCE</scope>
    <source>
        <strain evidence="2">AG</strain>
    </source>
</reference>